<feature type="compositionally biased region" description="Polar residues" evidence="5">
    <location>
        <begin position="317"/>
        <end position="328"/>
    </location>
</feature>
<comment type="caution">
    <text evidence="7">The sequence shown here is derived from an EMBL/GenBank/DDBJ whole genome shotgun (WGS) entry which is preliminary data.</text>
</comment>
<dbReference type="Gene3D" id="1.20.1080.10">
    <property type="entry name" value="Glycerol uptake facilitator protein"/>
    <property type="match status" value="1"/>
</dbReference>
<accession>A0A2T0X1R1</accession>
<keyword evidence="4 6" id="KW-0472">Membrane</keyword>
<gene>
    <name evidence="7" type="ORF">BCF33_1756</name>
</gene>
<comment type="subcellular location">
    <subcellularLocation>
        <location evidence="1">Membrane</location>
        <topology evidence="1">Multi-pass membrane protein</topology>
    </subcellularLocation>
</comment>
<feature type="transmembrane region" description="Helical" evidence="6">
    <location>
        <begin position="185"/>
        <end position="204"/>
    </location>
</feature>
<evidence type="ECO:0000256" key="5">
    <source>
        <dbReference type="SAM" id="MobiDB-lite"/>
    </source>
</evidence>
<proteinExistence type="predicted"/>
<feature type="region of interest" description="Disordered" evidence="5">
    <location>
        <begin position="302"/>
        <end position="328"/>
    </location>
</feature>
<feature type="transmembrane region" description="Helical" evidence="6">
    <location>
        <begin position="251"/>
        <end position="275"/>
    </location>
</feature>
<feature type="transmembrane region" description="Helical" evidence="6">
    <location>
        <begin position="136"/>
        <end position="157"/>
    </location>
</feature>
<dbReference type="PANTHER" id="PTHR30520:SF2">
    <property type="entry name" value="INNER MEMBRANE PROTEIN YFDC"/>
    <property type="match status" value="1"/>
</dbReference>
<evidence type="ECO:0000256" key="4">
    <source>
        <dbReference type="ARBA" id="ARBA00023136"/>
    </source>
</evidence>
<name>A0A2T0X1R1_9RHOB</name>
<feature type="region of interest" description="Disordered" evidence="5">
    <location>
        <begin position="1"/>
        <end position="24"/>
    </location>
</feature>
<evidence type="ECO:0000313" key="8">
    <source>
        <dbReference type="Proteomes" id="UP000238801"/>
    </source>
</evidence>
<evidence type="ECO:0000256" key="2">
    <source>
        <dbReference type="ARBA" id="ARBA00022692"/>
    </source>
</evidence>
<keyword evidence="2 6" id="KW-0812">Transmembrane</keyword>
<keyword evidence="8" id="KW-1185">Reference proteome</keyword>
<dbReference type="Pfam" id="PF01226">
    <property type="entry name" value="Form_Nir_trans"/>
    <property type="match status" value="1"/>
</dbReference>
<evidence type="ECO:0000313" key="7">
    <source>
        <dbReference type="EMBL" id="PRY92893.1"/>
    </source>
</evidence>
<organism evidence="7 8">
    <name type="scientific">Hasllibacter halocynthiae</name>
    <dbReference type="NCBI Taxonomy" id="595589"/>
    <lineage>
        <taxon>Bacteria</taxon>
        <taxon>Pseudomonadati</taxon>
        <taxon>Pseudomonadota</taxon>
        <taxon>Alphaproteobacteria</taxon>
        <taxon>Rhodobacterales</taxon>
        <taxon>Roseobacteraceae</taxon>
        <taxon>Hasllibacter</taxon>
    </lineage>
</organism>
<protein>
    <submittedName>
        <fullName evidence="7">Formate/nitrite transporter FocA (FNT family)</fullName>
    </submittedName>
</protein>
<dbReference type="GO" id="GO:0015499">
    <property type="term" value="F:formate transmembrane transporter activity"/>
    <property type="evidence" value="ECO:0007669"/>
    <property type="project" value="TreeGrafter"/>
</dbReference>
<evidence type="ECO:0000256" key="6">
    <source>
        <dbReference type="SAM" id="Phobius"/>
    </source>
</evidence>
<feature type="transmembrane region" description="Helical" evidence="6">
    <location>
        <begin position="58"/>
        <end position="79"/>
    </location>
</feature>
<dbReference type="EMBL" id="PVTT01000002">
    <property type="protein sequence ID" value="PRY92893.1"/>
    <property type="molecule type" value="Genomic_DNA"/>
</dbReference>
<evidence type="ECO:0000256" key="1">
    <source>
        <dbReference type="ARBA" id="ARBA00004141"/>
    </source>
</evidence>
<dbReference type="Proteomes" id="UP000238801">
    <property type="component" value="Unassembled WGS sequence"/>
</dbReference>
<dbReference type="InterPro" id="IPR000292">
    <property type="entry name" value="For/NO2_transpt"/>
</dbReference>
<dbReference type="GO" id="GO:0005886">
    <property type="term" value="C:plasma membrane"/>
    <property type="evidence" value="ECO:0007669"/>
    <property type="project" value="TreeGrafter"/>
</dbReference>
<keyword evidence="3 6" id="KW-1133">Transmembrane helix</keyword>
<feature type="compositionally biased region" description="Basic and acidic residues" evidence="5">
    <location>
        <begin position="14"/>
        <end position="24"/>
    </location>
</feature>
<dbReference type="PANTHER" id="PTHR30520">
    <property type="entry name" value="FORMATE TRANSPORTER-RELATED"/>
    <property type="match status" value="1"/>
</dbReference>
<sequence length="328" mass="35767">MADHSEALTEEGEEHAREVRDEMEDRSIENAAGLSSKMIYEVIRRSGEEELARPISGLVWSGIAAGLLISFSVLGEAIFRTYLPAAEWTYLLENLGYSLGFMLVIMGRMQLFTENTITTVLPFMIKPTWAAALDVLRLWAIVLGANLVGAFMAAALFHSGAIAPELHPAIHDLSVHATHMGALDGFLRGVPAGILIAAIVWMMPQAEDAKFFIIIVFTWLIAAGDFTHIVAGSVEMGYLLLAGELGIGLAVFGFFLPVLMGNVVGGTAVFSVMAWGQVKDEIRMTEARRARDRRMAELREHYSARRNASKSARVEQRQGSVSGTSPGE</sequence>
<dbReference type="AlphaFoldDB" id="A0A2T0X1R1"/>
<dbReference type="OrthoDB" id="261587at2"/>
<dbReference type="InterPro" id="IPR023271">
    <property type="entry name" value="Aquaporin-like"/>
</dbReference>
<dbReference type="RefSeq" id="WP_106160545.1">
    <property type="nucleotide sequence ID" value="NZ_PVTT01000002.1"/>
</dbReference>
<reference evidence="7 8" key="1">
    <citation type="submission" date="2018-03" db="EMBL/GenBank/DDBJ databases">
        <title>Genomic Encyclopedia of Archaeal and Bacterial Type Strains, Phase II (KMG-II): from individual species to whole genera.</title>
        <authorList>
            <person name="Goeker M."/>
        </authorList>
    </citation>
    <scope>NUCLEOTIDE SEQUENCE [LARGE SCALE GENOMIC DNA]</scope>
    <source>
        <strain evidence="7 8">DSM 29318</strain>
    </source>
</reference>
<evidence type="ECO:0000256" key="3">
    <source>
        <dbReference type="ARBA" id="ARBA00022989"/>
    </source>
</evidence>
<feature type="transmembrane region" description="Helical" evidence="6">
    <location>
        <begin position="211"/>
        <end position="231"/>
    </location>
</feature>